<dbReference type="EMBL" id="JAAKDE010000024">
    <property type="protein sequence ID" value="MBA2133862.1"/>
    <property type="molecule type" value="Genomic_DNA"/>
</dbReference>
<dbReference type="PROSITE" id="PS50043">
    <property type="entry name" value="HTH_LUXR_2"/>
    <property type="match status" value="1"/>
</dbReference>
<evidence type="ECO:0000256" key="3">
    <source>
        <dbReference type="ARBA" id="ARBA00023163"/>
    </source>
</evidence>
<comment type="caution">
    <text evidence="5">The sequence shown here is derived from an EMBL/GenBank/DDBJ whole genome shotgun (WGS) entry which is preliminary data.</text>
</comment>
<keyword evidence="1" id="KW-0805">Transcription regulation</keyword>
<dbReference type="InterPro" id="IPR016032">
    <property type="entry name" value="Sig_transdc_resp-reg_C-effctor"/>
</dbReference>
<feature type="non-terminal residue" evidence="5">
    <location>
        <position position="116"/>
    </location>
</feature>
<proteinExistence type="predicted"/>
<protein>
    <submittedName>
        <fullName evidence="5">Response regulator transcription factor</fullName>
    </submittedName>
</protein>
<keyword evidence="2" id="KW-0238">DNA-binding</keyword>
<gene>
    <name evidence="5" type="ORF">G5B42_09995</name>
</gene>
<keyword evidence="6" id="KW-1185">Reference proteome</keyword>
<evidence type="ECO:0000256" key="2">
    <source>
        <dbReference type="ARBA" id="ARBA00023125"/>
    </source>
</evidence>
<dbReference type="Gene3D" id="3.40.50.2300">
    <property type="match status" value="1"/>
</dbReference>
<name>A0A8J6LT24_9FIRM</name>
<evidence type="ECO:0000259" key="4">
    <source>
        <dbReference type="PROSITE" id="PS50043"/>
    </source>
</evidence>
<sequence>MSIFFRTFIMAFAGAVNFIPKTEYQAIPEAIRATYYNRSPVEVVLRDYSRLKEAELIQSLTRSEREILALAERGLSRSQISQRLHKSEQTIKNQIGVILKKLGVNRMKDVCLAIMN</sequence>
<evidence type="ECO:0000256" key="1">
    <source>
        <dbReference type="ARBA" id="ARBA00023015"/>
    </source>
</evidence>
<dbReference type="SUPFAM" id="SSF46894">
    <property type="entry name" value="C-terminal effector domain of the bipartite response regulators"/>
    <property type="match status" value="1"/>
</dbReference>
<dbReference type="PANTHER" id="PTHR44688:SF16">
    <property type="entry name" value="DNA-BINDING TRANSCRIPTIONAL ACTIVATOR DEVR_DOSR"/>
    <property type="match status" value="1"/>
</dbReference>
<dbReference type="PRINTS" id="PR00038">
    <property type="entry name" value="HTHLUXR"/>
</dbReference>
<organism evidence="5 6">
    <name type="scientific">Capillibacterium thermochitinicola</name>
    <dbReference type="NCBI Taxonomy" id="2699427"/>
    <lineage>
        <taxon>Bacteria</taxon>
        <taxon>Bacillati</taxon>
        <taxon>Bacillota</taxon>
        <taxon>Capillibacterium</taxon>
    </lineage>
</organism>
<keyword evidence="3" id="KW-0804">Transcription</keyword>
<dbReference type="Proteomes" id="UP000657177">
    <property type="component" value="Unassembled WGS sequence"/>
</dbReference>
<dbReference type="AlphaFoldDB" id="A0A8J6LT24"/>
<dbReference type="GO" id="GO:0006355">
    <property type="term" value="P:regulation of DNA-templated transcription"/>
    <property type="evidence" value="ECO:0007669"/>
    <property type="project" value="InterPro"/>
</dbReference>
<reference evidence="5" key="1">
    <citation type="submission" date="2020-06" db="EMBL/GenBank/DDBJ databases">
        <title>Novel chitinolytic bacterium.</title>
        <authorList>
            <person name="Ungkulpasvich U."/>
            <person name="Kosugi A."/>
            <person name="Uke A."/>
        </authorList>
    </citation>
    <scope>NUCLEOTIDE SEQUENCE</scope>
    <source>
        <strain evidence="5">UUS1-1</strain>
    </source>
</reference>
<dbReference type="CDD" id="cd06170">
    <property type="entry name" value="LuxR_C_like"/>
    <property type="match status" value="1"/>
</dbReference>
<dbReference type="SMART" id="SM00421">
    <property type="entry name" value="HTH_LUXR"/>
    <property type="match status" value="1"/>
</dbReference>
<dbReference type="GO" id="GO:0003677">
    <property type="term" value="F:DNA binding"/>
    <property type="evidence" value="ECO:0007669"/>
    <property type="project" value="UniProtKB-KW"/>
</dbReference>
<dbReference type="Pfam" id="PF00196">
    <property type="entry name" value="GerE"/>
    <property type="match status" value="1"/>
</dbReference>
<evidence type="ECO:0000313" key="6">
    <source>
        <dbReference type="Proteomes" id="UP000657177"/>
    </source>
</evidence>
<feature type="domain" description="HTH luxR-type" evidence="4">
    <location>
        <begin position="53"/>
        <end position="116"/>
    </location>
</feature>
<dbReference type="InterPro" id="IPR000792">
    <property type="entry name" value="Tscrpt_reg_LuxR_C"/>
</dbReference>
<dbReference type="PANTHER" id="PTHR44688">
    <property type="entry name" value="DNA-BINDING TRANSCRIPTIONAL ACTIVATOR DEVR_DOSR"/>
    <property type="match status" value="1"/>
</dbReference>
<accession>A0A8J6LT24</accession>
<evidence type="ECO:0000313" key="5">
    <source>
        <dbReference type="EMBL" id="MBA2133862.1"/>
    </source>
</evidence>